<evidence type="ECO:0000313" key="3">
    <source>
        <dbReference type="Proteomes" id="UP000007875"/>
    </source>
</evidence>
<evidence type="ECO:0000256" key="1">
    <source>
        <dbReference type="SAM" id="MobiDB-lite"/>
    </source>
</evidence>
<dbReference type="AlphaFoldDB" id="H2ZD19"/>
<dbReference type="HOGENOM" id="CLU_2621335_0_0_1"/>
<accession>H2ZD19</accession>
<reference evidence="2" key="2">
    <citation type="submission" date="2025-08" db="UniProtKB">
        <authorList>
            <consortium name="Ensembl"/>
        </authorList>
    </citation>
    <scope>IDENTIFICATION</scope>
</reference>
<dbReference type="Ensembl" id="ENSCSAVT00000015663.1">
    <property type="protein sequence ID" value="ENSCSAVP00000015485.1"/>
    <property type="gene ID" value="ENSCSAVG00000009087.1"/>
</dbReference>
<keyword evidence="3" id="KW-1185">Reference proteome</keyword>
<organism evidence="2 3">
    <name type="scientific">Ciona savignyi</name>
    <name type="common">Pacific transparent sea squirt</name>
    <dbReference type="NCBI Taxonomy" id="51511"/>
    <lineage>
        <taxon>Eukaryota</taxon>
        <taxon>Metazoa</taxon>
        <taxon>Chordata</taxon>
        <taxon>Tunicata</taxon>
        <taxon>Ascidiacea</taxon>
        <taxon>Phlebobranchia</taxon>
        <taxon>Cionidae</taxon>
        <taxon>Ciona</taxon>
    </lineage>
</organism>
<sequence length="78" mass="8896">MKIEAAPSAWCNLRRKRRQQNKNPSNSTPENVHDSADKIELTIEIYKHSGTCKLCLIPSDPTTRDKVNNLAMYLRGKV</sequence>
<reference evidence="2" key="3">
    <citation type="submission" date="2025-09" db="UniProtKB">
        <authorList>
            <consortium name="Ensembl"/>
        </authorList>
    </citation>
    <scope>IDENTIFICATION</scope>
</reference>
<dbReference type="InParanoid" id="H2ZD19"/>
<name>H2ZD19_CIOSA</name>
<reference evidence="3" key="1">
    <citation type="submission" date="2003-08" db="EMBL/GenBank/DDBJ databases">
        <authorList>
            <person name="Birren B."/>
            <person name="Nusbaum C."/>
            <person name="Abebe A."/>
            <person name="Abouelleil A."/>
            <person name="Adekoya E."/>
            <person name="Ait-zahra M."/>
            <person name="Allen N."/>
            <person name="Allen T."/>
            <person name="An P."/>
            <person name="Anderson M."/>
            <person name="Anderson S."/>
            <person name="Arachchi H."/>
            <person name="Armbruster J."/>
            <person name="Bachantsang P."/>
            <person name="Baldwin J."/>
            <person name="Barry A."/>
            <person name="Bayul T."/>
            <person name="Blitshsteyn B."/>
            <person name="Bloom T."/>
            <person name="Blye J."/>
            <person name="Boguslavskiy L."/>
            <person name="Borowsky M."/>
            <person name="Boukhgalter B."/>
            <person name="Brunache A."/>
            <person name="Butler J."/>
            <person name="Calixte N."/>
            <person name="Calvo S."/>
            <person name="Camarata J."/>
            <person name="Campo K."/>
            <person name="Chang J."/>
            <person name="Cheshatsang Y."/>
            <person name="Citroen M."/>
            <person name="Collymore A."/>
            <person name="Considine T."/>
            <person name="Cook A."/>
            <person name="Cooke P."/>
            <person name="Corum B."/>
            <person name="Cuomo C."/>
            <person name="David R."/>
            <person name="Dawoe T."/>
            <person name="Degray S."/>
            <person name="Dodge S."/>
            <person name="Dooley K."/>
            <person name="Dorje P."/>
            <person name="Dorjee K."/>
            <person name="Dorris L."/>
            <person name="Duffey N."/>
            <person name="Dupes A."/>
            <person name="Elkins T."/>
            <person name="Engels R."/>
            <person name="Erickson J."/>
            <person name="Farina A."/>
            <person name="Faro S."/>
            <person name="Ferreira P."/>
            <person name="Fischer H."/>
            <person name="Fitzgerald M."/>
            <person name="Foley K."/>
            <person name="Gage D."/>
            <person name="Galagan J."/>
            <person name="Gearin G."/>
            <person name="Gnerre S."/>
            <person name="Gnirke A."/>
            <person name="Goyette A."/>
            <person name="Graham J."/>
            <person name="Grandbois E."/>
            <person name="Gyaltsen K."/>
            <person name="Hafez N."/>
            <person name="Hagopian D."/>
            <person name="Hagos B."/>
            <person name="Hall J."/>
            <person name="Hatcher B."/>
            <person name="Heller A."/>
            <person name="Higgins H."/>
            <person name="Honan T."/>
            <person name="Horn A."/>
            <person name="Houde N."/>
            <person name="Hughes L."/>
            <person name="Hulme W."/>
            <person name="Husby E."/>
            <person name="Iliev I."/>
            <person name="Jaffe D."/>
            <person name="Jones C."/>
            <person name="Kamal M."/>
            <person name="Kamat A."/>
            <person name="Kamvysselis M."/>
            <person name="Karlsson E."/>
            <person name="Kells C."/>
            <person name="Kieu A."/>
            <person name="Kisner P."/>
            <person name="Kodira C."/>
            <person name="Kulbokas E."/>
            <person name="Labutti K."/>
            <person name="Lama D."/>
            <person name="Landers T."/>
            <person name="Leger J."/>
            <person name="Levine S."/>
            <person name="Lewis D."/>
            <person name="Lewis T."/>
            <person name="Lindblad-toh K."/>
            <person name="Liu X."/>
            <person name="Lokyitsang T."/>
            <person name="Lokyitsang Y."/>
            <person name="Lucien O."/>
            <person name="Lui A."/>
            <person name="Ma L.J."/>
            <person name="Mabbitt R."/>
            <person name="Macdonald J."/>
            <person name="Maclean C."/>
            <person name="Major J."/>
            <person name="Manning J."/>
            <person name="Marabella R."/>
            <person name="Maru K."/>
            <person name="Matthews C."/>
            <person name="Mauceli E."/>
            <person name="Mccarthy M."/>
            <person name="Mcdonough S."/>
            <person name="Mcghee T."/>
            <person name="Meldrim J."/>
            <person name="Meneus L."/>
            <person name="Mesirov J."/>
            <person name="Mihalev A."/>
            <person name="Mihova T."/>
            <person name="Mikkelsen T."/>
            <person name="Mlenga V."/>
            <person name="Moru K."/>
            <person name="Mozes J."/>
            <person name="Mulrain L."/>
            <person name="Munson G."/>
            <person name="Naylor J."/>
            <person name="Newes C."/>
            <person name="Nguyen C."/>
            <person name="Nguyen N."/>
            <person name="Nguyen T."/>
            <person name="Nicol R."/>
            <person name="Nielsen C."/>
            <person name="Nizzari M."/>
            <person name="Norbu C."/>
            <person name="Norbu N."/>
            <person name="O'donnell P."/>
            <person name="Okoawo O."/>
            <person name="O'leary S."/>
            <person name="Omotosho B."/>
            <person name="O'neill K."/>
            <person name="Osman S."/>
            <person name="Parker S."/>
            <person name="Perrin D."/>
            <person name="Phunkhang P."/>
            <person name="Piqani B."/>
            <person name="Purcell S."/>
            <person name="Rachupka T."/>
            <person name="Ramasamy U."/>
            <person name="Rameau R."/>
            <person name="Ray V."/>
            <person name="Raymond C."/>
            <person name="Retta R."/>
            <person name="Richardson S."/>
            <person name="Rise C."/>
            <person name="Rodriguez J."/>
            <person name="Rogers J."/>
            <person name="Rogov P."/>
            <person name="Rutman M."/>
            <person name="Schupbach R."/>
            <person name="Seaman C."/>
            <person name="Settipalli S."/>
            <person name="Sharpe T."/>
            <person name="Sheridan J."/>
            <person name="Sherpa N."/>
            <person name="Shi J."/>
            <person name="Smirnov S."/>
            <person name="Smith C."/>
            <person name="Sougnez C."/>
            <person name="Spencer B."/>
            <person name="Stalker J."/>
            <person name="Stange-thomann N."/>
            <person name="Stavropoulos S."/>
            <person name="Stetson K."/>
            <person name="Stone C."/>
            <person name="Stone S."/>
            <person name="Stubbs M."/>
            <person name="Talamas J."/>
            <person name="Tchuinga P."/>
            <person name="Tenzing P."/>
            <person name="Tesfaye S."/>
            <person name="Theodore J."/>
            <person name="Thoulutsang Y."/>
            <person name="Topham K."/>
            <person name="Towey S."/>
            <person name="Tsamla T."/>
            <person name="Tsomo N."/>
            <person name="Vallee D."/>
            <person name="Vassiliev H."/>
            <person name="Venkataraman V."/>
            <person name="Vinson J."/>
            <person name="Vo A."/>
            <person name="Wade C."/>
            <person name="Wang S."/>
            <person name="Wangchuk T."/>
            <person name="Wangdi T."/>
            <person name="Whittaker C."/>
            <person name="Wilkinson J."/>
            <person name="Wu Y."/>
            <person name="Wyman D."/>
            <person name="Yadav S."/>
            <person name="Yang S."/>
            <person name="Yang X."/>
            <person name="Yeager S."/>
            <person name="Yee E."/>
            <person name="Young G."/>
            <person name="Zainoun J."/>
            <person name="Zembeck L."/>
            <person name="Zimmer A."/>
            <person name="Zody M."/>
            <person name="Lander E."/>
        </authorList>
    </citation>
    <scope>NUCLEOTIDE SEQUENCE [LARGE SCALE GENOMIC DNA]</scope>
</reference>
<feature type="region of interest" description="Disordered" evidence="1">
    <location>
        <begin position="1"/>
        <end position="35"/>
    </location>
</feature>
<evidence type="ECO:0000313" key="2">
    <source>
        <dbReference type="Ensembl" id="ENSCSAVP00000015485.1"/>
    </source>
</evidence>
<dbReference type="Proteomes" id="UP000007875">
    <property type="component" value="Unassembled WGS sequence"/>
</dbReference>
<protein>
    <submittedName>
        <fullName evidence="2">Uncharacterized protein</fullName>
    </submittedName>
</protein>
<proteinExistence type="predicted"/>